<sequence>MEMRANYCRKSVQPKTRSKKALPLNRQQQALNGTYKSREKEENEKQIKIGQRNLLQRMKSDDSEFSIASCDEVATSNVEKLKKYKRKFELKAMEGYLPPKNMLNNIEDGEDDELHEVLLRQDKKEIDDNPTAETTVEDRVLEDLVDDPKLQELQNQLFNIFITDTEIG</sequence>
<evidence type="ECO:0000313" key="3">
    <source>
        <dbReference type="EMBL" id="CBY35150.1"/>
    </source>
</evidence>
<dbReference type="EMBL" id="FN653015">
    <property type="protein sequence ID" value="CBY20301.1"/>
    <property type="molecule type" value="Genomic_DNA"/>
</dbReference>
<feature type="compositionally biased region" description="Polar residues" evidence="1">
    <location>
        <begin position="25"/>
        <end position="35"/>
    </location>
</feature>
<reference evidence="2" key="1">
    <citation type="journal article" date="2010" name="Science">
        <title>Plasticity of animal genome architecture unmasked by rapid evolution of a pelagic tunicate.</title>
        <authorList>
            <person name="Denoeud F."/>
            <person name="Henriet S."/>
            <person name="Mungpakdee S."/>
            <person name="Aury J.M."/>
            <person name="Da Silva C."/>
            <person name="Brinkmann H."/>
            <person name="Mikhaleva J."/>
            <person name="Olsen L.C."/>
            <person name="Jubin C."/>
            <person name="Canestro C."/>
            <person name="Bouquet J.M."/>
            <person name="Danks G."/>
            <person name="Poulain J."/>
            <person name="Campsteijn C."/>
            <person name="Adamski M."/>
            <person name="Cross I."/>
            <person name="Yadetie F."/>
            <person name="Muffato M."/>
            <person name="Louis A."/>
            <person name="Butcher S."/>
            <person name="Tsagkogeorga G."/>
            <person name="Konrad A."/>
            <person name="Singh S."/>
            <person name="Jensen M.F."/>
            <person name="Cong E.H."/>
            <person name="Eikeseth-Otteraa H."/>
            <person name="Noel B."/>
            <person name="Anthouard V."/>
            <person name="Porcel B.M."/>
            <person name="Kachouri-Lafond R."/>
            <person name="Nishino A."/>
            <person name="Ugolini M."/>
            <person name="Chourrout P."/>
            <person name="Nishida H."/>
            <person name="Aasland R."/>
            <person name="Huzurbazar S."/>
            <person name="Westhof E."/>
            <person name="Delsuc F."/>
            <person name="Lehrach H."/>
            <person name="Reinhardt R."/>
            <person name="Weissenbach J."/>
            <person name="Roy S.W."/>
            <person name="Artiguenave F."/>
            <person name="Postlethwait J.H."/>
            <person name="Manak J.R."/>
            <person name="Thompson E.M."/>
            <person name="Jaillon O."/>
            <person name="Du Pasquier L."/>
            <person name="Boudinot P."/>
            <person name="Liberles D.A."/>
            <person name="Volff J.N."/>
            <person name="Philippe H."/>
            <person name="Lenhard B."/>
            <person name="Roest Crollius H."/>
            <person name="Wincker P."/>
            <person name="Chourrout D."/>
        </authorList>
    </citation>
    <scope>NUCLEOTIDE SEQUENCE [LARGE SCALE GENOMIC DNA]</scope>
</reference>
<name>E4WRC0_OIKDI</name>
<dbReference type="Proteomes" id="UP000011014">
    <property type="component" value="Unassembled WGS sequence"/>
</dbReference>
<proteinExistence type="predicted"/>
<accession>E4WRC0</accession>
<evidence type="ECO:0000256" key="1">
    <source>
        <dbReference type="SAM" id="MobiDB-lite"/>
    </source>
</evidence>
<keyword evidence="4" id="KW-1185">Reference proteome</keyword>
<dbReference type="AlphaFoldDB" id="E4WRC0"/>
<organism evidence="2">
    <name type="scientific">Oikopleura dioica</name>
    <name type="common">Tunicate</name>
    <dbReference type="NCBI Taxonomy" id="34765"/>
    <lineage>
        <taxon>Eukaryota</taxon>
        <taxon>Metazoa</taxon>
        <taxon>Chordata</taxon>
        <taxon>Tunicata</taxon>
        <taxon>Appendicularia</taxon>
        <taxon>Copelata</taxon>
        <taxon>Oikopleuridae</taxon>
        <taxon>Oikopleura</taxon>
    </lineage>
</organism>
<evidence type="ECO:0000313" key="2">
    <source>
        <dbReference type="EMBL" id="CBY20301.1"/>
    </source>
</evidence>
<evidence type="ECO:0000313" key="4">
    <source>
        <dbReference type="Proteomes" id="UP000001307"/>
    </source>
</evidence>
<feature type="compositionally biased region" description="Basic and acidic residues" evidence="1">
    <location>
        <begin position="36"/>
        <end position="46"/>
    </location>
</feature>
<dbReference type="EMBL" id="FN654592">
    <property type="protein sequence ID" value="CBY35150.1"/>
    <property type="molecule type" value="Genomic_DNA"/>
</dbReference>
<dbReference type="Proteomes" id="UP000001307">
    <property type="component" value="Unassembled WGS sequence"/>
</dbReference>
<feature type="region of interest" description="Disordered" evidence="1">
    <location>
        <begin position="1"/>
        <end position="46"/>
    </location>
</feature>
<gene>
    <name evidence="2" type="ORF">GSOID_T00000291001</name>
    <name evidence="3" type="ORF">GSOID_T00026954001</name>
</gene>
<protein>
    <submittedName>
        <fullName evidence="2">Uncharacterized protein</fullName>
    </submittedName>
</protein>
<dbReference type="InParanoid" id="E4WRC0"/>